<evidence type="ECO:0000313" key="8">
    <source>
        <dbReference type="Proteomes" id="UP000066014"/>
    </source>
</evidence>
<dbReference type="EMBL" id="AP014569">
    <property type="protein sequence ID" value="BAO83058.1"/>
    <property type="molecule type" value="Genomic_DNA"/>
</dbReference>
<sequence length="335" mass="36823">MQPMNDFDWYALDARLLRLLVAVAQTGSVTAAAQRLGVTQSAVSHQLDRLRAIVGDPLFVKSGRGIVATARTEALLEPAQALLEQMERFARRERFEPVLWEGSVTVAANDLQRDLLLPPLLQRLQHLAPKVRLHVIPSGIPSLELLRQQHCQLVLSPRPPDGTDIVQKRLFEDAYRVFYDPTQRAAPRDLDEFLAADHATVVYEPNRALDFDQWLLGRGVQRRFRVLVPGFAGLASFLPGSRLLATAPGLLQRHLLRGLASAVPPLACPPLPMYLVWHLRHQHDPAQRWLRAQIEALVPALLSPQPGVAAQQSAPPAPLAAAPADTVAGSGRCGA</sequence>
<dbReference type="PANTHER" id="PTHR30118:SF6">
    <property type="entry name" value="HTH-TYPE TRANSCRIPTIONAL REGULATOR LEUO"/>
    <property type="match status" value="1"/>
</dbReference>
<keyword evidence="8" id="KW-1185">Reference proteome</keyword>
<dbReference type="STRING" id="1458426.SMCB_0830"/>
<dbReference type="GO" id="GO:0003677">
    <property type="term" value="F:DNA binding"/>
    <property type="evidence" value="ECO:0007669"/>
    <property type="project" value="UniProtKB-KW"/>
</dbReference>
<dbReference type="InterPro" id="IPR000847">
    <property type="entry name" value="LysR_HTH_N"/>
</dbReference>
<gene>
    <name evidence="7" type="ORF">SMCB_0830</name>
</gene>
<dbReference type="KEGG" id="cbab:SMCB_0830"/>
<keyword evidence="3" id="KW-0238">DNA-binding</keyword>
<evidence type="ECO:0000256" key="4">
    <source>
        <dbReference type="ARBA" id="ARBA00023163"/>
    </source>
</evidence>
<dbReference type="PANTHER" id="PTHR30118">
    <property type="entry name" value="HTH-TYPE TRANSCRIPTIONAL REGULATOR LEUO-RELATED"/>
    <property type="match status" value="1"/>
</dbReference>
<dbReference type="Gene3D" id="1.10.10.10">
    <property type="entry name" value="Winged helix-like DNA-binding domain superfamily/Winged helix DNA-binding domain"/>
    <property type="match status" value="1"/>
</dbReference>
<reference evidence="7 8" key="1">
    <citation type="journal article" date="2014" name="Nat. Commun.">
        <title>Physiological and genomic features of highly alkaliphilic hydrogen-utilizing Betaproteobacteria from a continental serpentinizing site.</title>
        <authorList>
            <person name="Suzuki S."/>
            <person name="Kuenen J.G."/>
            <person name="Schipper K."/>
            <person name="van der Velde S."/>
            <person name="Ishii S."/>
            <person name="Wu A."/>
            <person name="Sorokin D.Y."/>
            <person name="Tenney A."/>
            <person name="Meng X.Y."/>
            <person name="Morrill P.L."/>
            <person name="Kamagata Y."/>
            <person name="Muyzer G."/>
            <person name="Nealson K.H."/>
        </authorList>
    </citation>
    <scope>NUCLEOTIDE SEQUENCE [LARGE SCALE GENOMIC DNA]</scope>
    <source>
        <strain evidence="7 8">B1</strain>
    </source>
</reference>
<dbReference type="RefSeq" id="WP_338056288.1">
    <property type="nucleotide sequence ID" value="NZ_AP014569.1"/>
</dbReference>
<evidence type="ECO:0000313" key="7">
    <source>
        <dbReference type="EMBL" id="BAO83058.1"/>
    </source>
</evidence>
<dbReference type="InterPro" id="IPR037402">
    <property type="entry name" value="YidZ_PBP2"/>
</dbReference>
<protein>
    <submittedName>
        <fullName evidence="7">Transcriptional regulator</fullName>
    </submittedName>
</protein>
<dbReference type="CDD" id="cd08417">
    <property type="entry name" value="PBP2_Nitroaromatics_like"/>
    <property type="match status" value="1"/>
</dbReference>
<evidence type="ECO:0000259" key="6">
    <source>
        <dbReference type="PROSITE" id="PS50931"/>
    </source>
</evidence>
<dbReference type="InterPro" id="IPR036388">
    <property type="entry name" value="WH-like_DNA-bd_sf"/>
</dbReference>
<evidence type="ECO:0000256" key="5">
    <source>
        <dbReference type="SAM" id="MobiDB-lite"/>
    </source>
</evidence>
<dbReference type="HOGENOM" id="CLU_039613_39_0_4"/>
<dbReference type="InterPro" id="IPR036390">
    <property type="entry name" value="WH_DNA-bd_sf"/>
</dbReference>
<comment type="similarity">
    <text evidence="1">Belongs to the LysR transcriptional regulatory family.</text>
</comment>
<dbReference type="PRINTS" id="PR00039">
    <property type="entry name" value="HTHLYSR"/>
</dbReference>
<dbReference type="Proteomes" id="UP000066014">
    <property type="component" value="Chromosome"/>
</dbReference>
<evidence type="ECO:0000256" key="1">
    <source>
        <dbReference type="ARBA" id="ARBA00009437"/>
    </source>
</evidence>
<feature type="domain" description="HTH lysR-type" evidence="6">
    <location>
        <begin position="12"/>
        <end position="69"/>
    </location>
</feature>
<dbReference type="GO" id="GO:0003700">
    <property type="term" value="F:DNA-binding transcription factor activity"/>
    <property type="evidence" value="ECO:0007669"/>
    <property type="project" value="InterPro"/>
</dbReference>
<dbReference type="AlphaFoldDB" id="A0A060NU24"/>
<evidence type="ECO:0000256" key="3">
    <source>
        <dbReference type="ARBA" id="ARBA00023125"/>
    </source>
</evidence>
<dbReference type="PROSITE" id="PS50931">
    <property type="entry name" value="HTH_LYSR"/>
    <property type="match status" value="1"/>
</dbReference>
<feature type="region of interest" description="Disordered" evidence="5">
    <location>
        <begin position="312"/>
        <end position="335"/>
    </location>
</feature>
<keyword evidence="2" id="KW-0805">Transcription regulation</keyword>
<dbReference type="InterPro" id="IPR005119">
    <property type="entry name" value="LysR_subst-bd"/>
</dbReference>
<dbReference type="Gene3D" id="3.40.190.10">
    <property type="entry name" value="Periplasmic binding protein-like II"/>
    <property type="match status" value="2"/>
</dbReference>
<dbReference type="Pfam" id="PF00126">
    <property type="entry name" value="HTH_1"/>
    <property type="match status" value="1"/>
</dbReference>
<dbReference type="SUPFAM" id="SSF46785">
    <property type="entry name" value="Winged helix' DNA-binding domain"/>
    <property type="match status" value="1"/>
</dbReference>
<organism evidence="7 8">
    <name type="scientific">Serpentinimonas maccroryi</name>
    <dbReference type="NCBI Taxonomy" id="1458426"/>
    <lineage>
        <taxon>Bacteria</taxon>
        <taxon>Pseudomonadati</taxon>
        <taxon>Pseudomonadota</taxon>
        <taxon>Betaproteobacteria</taxon>
        <taxon>Burkholderiales</taxon>
        <taxon>Comamonadaceae</taxon>
        <taxon>Serpentinimonas</taxon>
    </lineage>
</organism>
<name>A0A060NU24_9BURK</name>
<dbReference type="InterPro" id="IPR050389">
    <property type="entry name" value="LysR-type_TF"/>
</dbReference>
<evidence type="ECO:0000256" key="2">
    <source>
        <dbReference type="ARBA" id="ARBA00023015"/>
    </source>
</evidence>
<keyword evidence="4" id="KW-0804">Transcription</keyword>
<proteinExistence type="inferred from homology"/>
<accession>A0A060NU24</accession>
<dbReference type="Pfam" id="PF03466">
    <property type="entry name" value="LysR_substrate"/>
    <property type="match status" value="1"/>
</dbReference>
<dbReference type="SUPFAM" id="SSF53850">
    <property type="entry name" value="Periplasmic binding protein-like II"/>
    <property type="match status" value="1"/>
</dbReference>
<feature type="compositionally biased region" description="Low complexity" evidence="5">
    <location>
        <begin position="312"/>
        <end position="324"/>
    </location>
</feature>